<evidence type="ECO:0000313" key="12">
    <source>
        <dbReference type="EMBL" id="CAK0734001.1"/>
    </source>
</evidence>
<feature type="domain" description="ABC transmembrane type-1" evidence="11">
    <location>
        <begin position="103"/>
        <end position="388"/>
    </location>
</feature>
<dbReference type="EMBL" id="CAUYUE010000001">
    <property type="protein sequence ID" value="CAK0734001.1"/>
    <property type="molecule type" value="Genomic_DNA"/>
</dbReference>
<evidence type="ECO:0000256" key="5">
    <source>
        <dbReference type="ARBA" id="ARBA00022840"/>
    </source>
</evidence>
<evidence type="ECO:0000256" key="7">
    <source>
        <dbReference type="ARBA" id="ARBA00023136"/>
    </source>
</evidence>
<dbReference type="InterPro" id="IPR003593">
    <property type="entry name" value="AAA+_ATPase"/>
</dbReference>
<dbReference type="PANTHER" id="PTHR11384">
    <property type="entry name" value="ATP-BINDING CASSETTE, SUB-FAMILY D MEMBER"/>
    <property type="match status" value="1"/>
</dbReference>
<organism evidence="12 13">
    <name type="scientific">Coccomyxa viridis</name>
    <dbReference type="NCBI Taxonomy" id="1274662"/>
    <lineage>
        <taxon>Eukaryota</taxon>
        <taxon>Viridiplantae</taxon>
        <taxon>Chlorophyta</taxon>
        <taxon>core chlorophytes</taxon>
        <taxon>Trebouxiophyceae</taxon>
        <taxon>Trebouxiophyceae incertae sedis</taxon>
        <taxon>Coccomyxaceae</taxon>
        <taxon>Coccomyxa</taxon>
    </lineage>
</organism>
<proteinExistence type="inferred from homology"/>
<dbReference type="PANTHER" id="PTHR11384:SF55">
    <property type="entry name" value="ATP-BINDING CASSETTE TRANSPORTER"/>
    <property type="match status" value="1"/>
</dbReference>
<feature type="transmembrane region" description="Helical" evidence="9">
    <location>
        <begin position="244"/>
        <end position="264"/>
    </location>
</feature>
<evidence type="ECO:0000256" key="1">
    <source>
        <dbReference type="ARBA" id="ARBA00008575"/>
    </source>
</evidence>
<feature type="transmembrane region" description="Helical" evidence="9">
    <location>
        <begin position="142"/>
        <end position="162"/>
    </location>
</feature>
<dbReference type="Proteomes" id="UP001314263">
    <property type="component" value="Unassembled WGS sequence"/>
</dbReference>
<evidence type="ECO:0000256" key="9">
    <source>
        <dbReference type="SAM" id="Phobius"/>
    </source>
</evidence>
<dbReference type="PROSITE" id="PS00211">
    <property type="entry name" value="ABC_TRANSPORTER_1"/>
    <property type="match status" value="1"/>
</dbReference>
<dbReference type="InterPro" id="IPR050835">
    <property type="entry name" value="ABC_transporter_sub-D"/>
</dbReference>
<dbReference type="InterPro" id="IPR036640">
    <property type="entry name" value="ABC1_TM_sf"/>
</dbReference>
<feature type="transmembrane region" description="Helical" evidence="9">
    <location>
        <begin position="312"/>
        <end position="332"/>
    </location>
</feature>
<keyword evidence="6 9" id="KW-1133">Transmembrane helix</keyword>
<dbReference type="InterPro" id="IPR003439">
    <property type="entry name" value="ABC_transporter-like_ATP-bd"/>
</dbReference>
<reference evidence="12 13" key="1">
    <citation type="submission" date="2023-10" db="EMBL/GenBank/DDBJ databases">
        <authorList>
            <person name="Maclean D."/>
            <person name="Macfadyen A."/>
        </authorList>
    </citation>
    <scope>NUCLEOTIDE SEQUENCE [LARGE SCALE GENOMIC DNA]</scope>
</reference>
<dbReference type="CDD" id="cd03223">
    <property type="entry name" value="ABCD_peroxisomal_ALDP"/>
    <property type="match status" value="1"/>
</dbReference>
<keyword evidence="13" id="KW-1185">Reference proteome</keyword>
<feature type="compositionally biased region" description="Basic and acidic residues" evidence="8">
    <location>
        <begin position="14"/>
        <end position="30"/>
    </location>
</feature>
<dbReference type="GO" id="GO:0016020">
    <property type="term" value="C:membrane"/>
    <property type="evidence" value="ECO:0007669"/>
    <property type="project" value="InterPro"/>
</dbReference>
<dbReference type="InterPro" id="IPR011527">
    <property type="entry name" value="ABC1_TM_dom"/>
</dbReference>
<keyword evidence="4" id="KW-0547">Nucleotide-binding</keyword>
<dbReference type="SMART" id="SM00382">
    <property type="entry name" value="AAA"/>
    <property type="match status" value="1"/>
</dbReference>
<keyword evidence="2" id="KW-0813">Transport</keyword>
<dbReference type="Gene3D" id="1.20.1560.10">
    <property type="entry name" value="ABC transporter type 1, transmembrane domain"/>
    <property type="match status" value="1"/>
</dbReference>
<dbReference type="InterPro" id="IPR027417">
    <property type="entry name" value="P-loop_NTPase"/>
</dbReference>
<gene>
    <name evidence="12" type="ORF">CVIRNUC_000368</name>
</gene>
<dbReference type="AlphaFoldDB" id="A0AAV1HQV5"/>
<feature type="region of interest" description="Disordered" evidence="8">
    <location>
        <begin position="1"/>
        <end position="30"/>
    </location>
</feature>
<dbReference type="PROSITE" id="PS50893">
    <property type="entry name" value="ABC_TRANSPORTER_2"/>
    <property type="match status" value="1"/>
</dbReference>
<dbReference type="SUPFAM" id="SSF52540">
    <property type="entry name" value="P-loop containing nucleoside triphosphate hydrolases"/>
    <property type="match status" value="1"/>
</dbReference>
<keyword evidence="7 9" id="KW-0472">Membrane</keyword>
<keyword evidence="3 9" id="KW-0812">Transmembrane</keyword>
<evidence type="ECO:0000313" key="13">
    <source>
        <dbReference type="Proteomes" id="UP001314263"/>
    </source>
</evidence>
<evidence type="ECO:0000256" key="6">
    <source>
        <dbReference type="ARBA" id="ARBA00022989"/>
    </source>
</evidence>
<evidence type="ECO:0000256" key="8">
    <source>
        <dbReference type="SAM" id="MobiDB-lite"/>
    </source>
</evidence>
<feature type="domain" description="ABC transporter" evidence="10">
    <location>
        <begin position="423"/>
        <end position="649"/>
    </location>
</feature>
<dbReference type="InterPro" id="IPR017871">
    <property type="entry name" value="ABC_transporter-like_CS"/>
</dbReference>
<dbReference type="PROSITE" id="PS50929">
    <property type="entry name" value="ABC_TM1F"/>
    <property type="match status" value="1"/>
</dbReference>
<dbReference type="GO" id="GO:0140359">
    <property type="term" value="F:ABC-type transporter activity"/>
    <property type="evidence" value="ECO:0007669"/>
    <property type="project" value="InterPro"/>
</dbReference>
<dbReference type="GO" id="GO:0016887">
    <property type="term" value="F:ATP hydrolysis activity"/>
    <property type="evidence" value="ECO:0007669"/>
    <property type="project" value="InterPro"/>
</dbReference>
<evidence type="ECO:0000256" key="3">
    <source>
        <dbReference type="ARBA" id="ARBA00022692"/>
    </source>
</evidence>
<feature type="transmembrane region" description="Helical" evidence="9">
    <location>
        <begin position="101"/>
        <end position="122"/>
    </location>
</feature>
<keyword evidence="5" id="KW-0067">ATP-binding</keyword>
<evidence type="ECO:0000256" key="2">
    <source>
        <dbReference type="ARBA" id="ARBA00022448"/>
    </source>
</evidence>
<dbReference type="Pfam" id="PF06472">
    <property type="entry name" value="ABC_membrane_2"/>
    <property type="match status" value="1"/>
</dbReference>
<evidence type="ECO:0000259" key="11">
    <source>
        <dbReference type="PROSITE" id="PS50929"/>
    </source>
</evidence>
<accession>A0AAV1HQV5</accession>
<comment type="similarity">
    <text evidence="1">Belongs to the ABC transporter superfamily. ABCD family. Peroxisomal fatty acyl CoA transporter (TC 3.A.1.203) subfamily.</text>
</comment>
<protein>
    <submittedName>
        <fullName evidence="12">Uncharacterized protein</fullName>
    </submittedName>
</protein>
<comment type="caution">
    <text evidence="12">The sequence shown here is derived from an EMBL/GenBank/DDBJ whole genome shotgun (WGS) entry which is preliminary data.</text>
</comment>
<dbReference type="Gene3D" id="3.40.50.300">
    <property type="entry name" value="P-loop containing nucleotide triphosphate hydrolases"/>
    <property type="match status" value="1"/>
</dbReference>
<sequence>MKRSAPVWPMSGVEEPKAGQRRQSVELSKKTDASEELEVLIPRRPSKPASAVHLTVDGSTHAQADIKSQAPHTSLLQVFPKWLRVTSLWFKGDERWQARGWAAAGVLLSLGTTLMLVVVSYVHRDMETAMSGKDQGGFYGAIWKYAFIILIAAPLFAATDFVELRLVLEWRRWLTNTLMSGYFANRTFFKLHHQLGLLDNPDQRMCDDVPAFTDASVTLVIGIVRKFFMMVGFSGVLWTVAPSLVFFLLVYAAIGTWLTTAVFGKRLMQLQFLQLQKEGDLRFDLVRARENSESIAFYKGEKHEERCASLRLVLLVAVVRIKIVWATFLALWTNFYQHATLLLPSLLTAPRYFAGEVEFGVITQVSFAFGRIESALNYILNHLNELSGLAAQAERLDALLAAVRQIESPGPSILHETGEAISLRLEALCVCTPDGRRQLCQDLSIEVSKGQSLLVVGHSGCGKSSLLRAIAGLWTRGTGKVVTPAAASLFFLPQKPYMPLGSLRSQLLFPSGADCAHWIGNREGPVPDAELLSLLKEVELSELVERVGGLEAEAEWSHVLSLGEQQRVAFLRLLLHAPKLAFLDEATGALDSATEAALYTRLRSYCTSYISVGHRMELLQYHTHVLEHVGATRWQLSTVEEFRARQAAR</sequence>
<dbReference type="GO" id="GO:0005524">
    <property type="term" value="F:ATP binding"/>
    <property type="evidence" value="ECO:0007669"/>
    <property type="project" value="UniProtKB-KW"/>
</dbReference>
<dbReference type="SUPFAM" id="SSF90123">
    <property type="entry name" value="ABC transporter transmembrane region"/>
    <property type="match status" value="1"/>
</dbReference>
<evidence type="ECO:0000256" key="4">
    <source>
        <dbReference type="ARBA" id="ARBA00022741"/>
    </source>
</evidence>
<evidence type="ECO:0000259" key="10">
    <source>
        <dbReference type="PROSITE" id="PS50893"/>
    </source>
</evidence>
<dbReference type="Pfam" id="PF00005">
    <property type="entry name" value="ABC_tran"/>
    <property type="match status" value="1"/>
</dbReference>
<name>A0AAV1HQV5_9CHLO</name>